<sequence length="239" mass="27590">MKKILLSTVHHPDVSLKNLEYVCEQLQIIFDEVYLTISNVTSSEIKSSLSEKSFHCLTIFPNGAADARRKVLKFALKNVSGKVNYFYCDFDKVIVALLNRNFEFKNFISTLNLKNEYRIVGRNSKDFESYPDTWIETERITNKVAAKIFGIDNVDLLAGCCAFDSNVGKVIAENSTEILTDTEWPLICKDSQIIVNYNEVSFLPFNFQYNKGRNDYDWLGYIPRLKLALQAFESFKRHM</sequence>
<protein>
    <recommendedName>
        <fullName evidence="3">Glycosyltransferase family 2 protein</fullName>
    </recommendedName>
</protein>
<organism evidence="1 2">
    <name type="scientific">Lactobacillus gasseri (strain ATCC 33323 / DSM 20243 / BCRC 14619 / CIP 102991 / JCM 1131 / KCTC 3163 / NCIMB 11718 / NCTC 13722 / AM63)</name>
    <dbReference type="NCBI Taxonomy" id="324831"/>
    <lineage>
        <taxon>Bacteria</taxon>
        <taxon>Bacillati</taxon>
        <taxon>Bacillota</taxon>
        <taxon>Bacilli</taxon>
        <taxon>Lactobacillales</taxon>
        <taxon>Lactobacillaceae</taxon>
        <taxon>Lactobacillus</taxon>
    </lineage>
</organism>
<proteinExistence type="predicted"/>
<reference evidence="1 2" key="1">
    <citation type="journal article" date="2006" name="Proc. Natl. Acad. Sci. U.S.A.">
        <title>Comparative genomics of the lactic acid bacteria.</title>
        <authorList>
            <person name="Makarova K."/>
            <person name="Slesarev A."/>
            <person name="Wolf Y."/>
            <person name="Sorokin A."/>
            <person name="Mirkin B."/>
            <person name="Koonin E."/>
            <person name="Pavlov A."/>
            <person name="Pavlova N."/>
            <person name="Karamychev V."/>
            <person name="Polouchine N."/>
            <person name="Shakhova V."/>
            <person name="Grigoriev I."/>
            <person name="Lou Y."/>
            <person name="Rohksar D."/>
            <person name="Lucas S."/>
            <person name="Huang K."/>
            <person name="Goodstein D.M."/>
            <person name="Hawkins T."/>
            <person name="Plengvidhya V."/>
            <person name="Welker D."/>
            <person name="Hughes J."/>
            <person name="Goh Y."/>
            <person name="Benson A."/>
            <person name="Baldwin K."/>
            <person name="Lee J.H."/>
            <person name="Diaz-Muniz I."/>
            <person name="Dosti B."/>
            <person name="Smeianov V."/>
            <person name="Wechter W."/>
            <person name="Barabote R."/>
            <person name="Lorca G."/>
            <person name="Altermann E."/>
            <person name="Barrangou R."/>
            <person name="Ganesan B."/>
            <person name="Xie Y."/>
            <person name="Rawsthorne H."/>
            <person name="Tamir D."/>
            <person name="Parker C."/>
            <person name="Breidt F."/>
            <person name="Broadbent J."/>
            <person name="Hutkins R."/>
            <person name="O'Sullivan D."/>
            <person name="Steele J."/>
            <person name="Unlu G."/>
            <person name="Saier M."/>
            <person name="Klaenhammer T."/>
            <person name="Richardson P."/>
            <person name="Kozyavkin S."/>
            <person name="Weimer B."/>
            <person name="Mills D."/>
        </authorList>
    </citation>
    <scope>NUCLEOTIDE SEQUENCE [LARGE SCALE GENOMIC DNA]</scope>
    <source>
        <strain evidence="2">ATCC 33323 / DSM 20243 / BCRC 14619 / CIP 102991 / JCM 1131 / KCTC 3163 / NCIMB 11718 / NCTC 13722 / AM63</strain>
    </source>
</reference>
<evidence type="ECO:0008006" key="3">
    <source>
        <dbReference type="Google" id="ProtNLM"/>
    </source>
</evidence>
<dbReference type="Proteomes" id="UP000000664">
    <property type="component" value="Chromosome"/>
</dbReference>
<evidence type="ECO:0000313" key="1">
    <source>
        <dbReference type="EMBL" id="ABJ60426.1"/>
    </source>
</evidence>
<name>A0A805ZZA3_LACGA</name>
<dbReference type="GeneID" id="29639731"/>
<dbReference type="KEGG" id="lga:LGAS_1052"/>
<dbReference type="RefSeq" id="WP_003647253.1">
    <property type="nucleotide sequence ID" value="NC_008530.1"/>
</dbReference>
<accession>A0A805ZZA3</accession>
<evidence type="ECO:0000313" key="2">
    <source>
        <dbReference type="Proteomes" id="UP000000664"/>
    </source>
</evidence>
<dbReference type="EMBL" id="CP000413">
    <property type="protein sequence ID" value="ABJ60426.1"/>
    <property type="molecule type" value="Genomic_DNA"/>
</dbReference>
<gene>
    <name evidence="1" type="ordered locus">LGAS_1052</name>
</gene>
<dbReference type="AlphaFoldDB" id="A0A805ZZA3"/>